<comment type="caution">
    <text evidence="1">The sequence shown here is derived from an EMBL/GenBank/DDBJ whole genome shotgun (WGS) entry which is preliminary data.</text>
</comment>
<evidence type="ECO:0000313" key="1">
    <source>
        <dbReference type="EMBL" id="KAJ1894605.1"/>
    </source>
</evidence>
<feature type="non-terminal residue" evidence="1">
    <location>
        <position position="140"/>
    </location>
</feature>
<accession>A0ACC1IFQ7</accession>
<reference evidence="1" key="1">
    <citation type="submission" date="2022-07" db="EMBL/GenBank/DDBJ databases">
        <title>Phylogenomic reconstructions and comparative analyses of Kickxellomycotina fungi.</title>
        <authorList>
            <person name="Reynolds N.K."/>
            <person name="Stajich J.E."/>
            <person name="Barry K."/>
            <person name="Grigoriev I.V."/>
            <person name="Crous P."/>
            <person name="Smith M.E."/>
        </authorList>
    </citation>
    <scope>NUCLEOTIDE SEQUENCE</scope>
    <source>
        <strain evidence="1">Benny 63K</strain>
    </source>
</reference>
<proteinExistence type="predicted"/>
<sequence length="140" mass="15836">MENITTAAPEFESAQPNAPATTSIITVRVIKNFEYRTSRNLILHVDISLTTVGKLKEICREMVKTNPGFKAYSTCGLDTLKIYTQAFGNKTQNLIINLEDEGFLNDDSAMLDFVDIRNETELSIFNREAYEAYKANPEMK</sequence>
<name>A0ACC1IFQ7_9FUNG</name>
<organism evidence="1 2">
    <name type="scientific">Kickxella alabastrina</name>
    <dbReference type="NCBI Taxonomy" id="61397"/>
    <lineage>
        <taxon>Eukaryota</taxon>
        <taxon>Fungi</taxon>
        <taxon>Fungi incertae sedis</taxon>
        <taxon>Zoopagomycota</taxon>
        <taxon>Kickxellomycotina</taxon>
        <taxon>Kickxellomycetes</taxon>
        <taxon>Kickxellales</taxon>
        <taxon>Kickxellaceae</taxon>
        <taxon>Kickxella</taxon>
    </lineage>
</organism>
<dbReference type="Proteomes" id="UP001150581">
    <property type="component" value="Unassembled WGS sequence"/>
</dbReference>
<evidence type="ECO:0000313" key="2">
    <source>
        <dbReference type="Proteomes" id="UP001150581"/>
    </source>
</evidence>
<dbReference type="EMBL" id="JANBPG010000672">
    <property type="protein sequence ID" value="KAJ1894605.1"/>
    <property type="molecule type" value="Genomic_DNA"/>
</dbReference>
<keyword evidence="2" id="KW-1185">Reference proteome</keyword>
<protein>
    <submittedName>
        <fullName evidence="1">Uncharacterized protein</fullName>
    </submittedName>
</protein>
<gene>
    <name evidence="1" type="ORF">LPJ66_005095</name>
</gene>